<keyword evidence="2 5" id="KW-0812">Transmembrane</keyword>
<dbReference type="InterPro" id="IPR036259">
    <property type="entry name" value="MFS_trans_sf"/>
</dbReference>
<dbReference type="PANTHER" id="PTHR48021:SF1">
    <property type="entry name" value="GH07001P-RELATED"/>
    <property type="match status" value="1"/>
</dbReference>
<dbReference type="InterPro" id="IPR003663">
    <property type="entry name" value="Sugar/inositol_transpt"/>
</dbReference>
<dbReference type="GO" id="GO:0022857">
    <property type="term" value="F:transmembrane transporter activity"/>
    <property type="evidence" value="ECO:0007669"/>
    <property type="project" value="InterPro"/>
</dbReference>
<dbReference type="AlphaFoldDB" id="A0AAN8WP80"/>
<evidence type="ECO:0000256" key="3">
    <source>
        <dbReference type="ARBA" id="ARBA00022989"/>
    </source>
</evidence>
<dbReference type="InterPro" id="IPR020846">
    <property type="entry name" value="MFS_dom"/>
</dbReference>
<keyword evidence="8" id="KW-1185">Reference proteome</keyword>
<dbReference type="EMBL" id="JAXCGZ010015913">
    <property type="protein sequence ID" value="KAK7069721.1"/>
    <property type="molecule type" value="Genomic_DNA"/>
</dbReference>
<comment type="caution">
    <text evidence="7">The sequence shown here is derived from an EMBL/GenBank/DDBJ whole genome shotgun (WGS) entry which is preliminary data.</text>
</comment>
<evidence type="ECO:0000313" key="8">
    <source>
        <dbReference type="Proteomes" id="UP001381693"/>
    </source>
</evidence>
<evidence type="ECO:0000256" key="1">
    <source>
        <dbReference type="ARBA" id="ARBA00004141"/>
    </source>
</evidence>
<evidence type="ECO:0000313" key="7">
    <source>
        <dbReference type="EMBL" id="KAK7069721.1"/>
    </source>
</evidence>
<dbReference type="FunFam" id="1.20.1250.20:FF:000279">
    <property type="entry name" value="Major facilitator superfamily protein"/>
    <property type="match status" value="1"/>
</dbReference>
<organism evidence="7 8">
    <name type="scientific">Halocaridina rubra</name>
    <name type="common">Hawaiian red shrimp</name>
    <dbReference type="NCBI Taxonomy" id="373956"/>
    <lineage>
        <taxon>Eukaryota</taxon>
        <taxon>Metazoa</taxon>
        <taxon>Ecdysozoa</taxon>
        <taxon>Arthropoda</taxon>
        <taxon>Crustacea</taxon>
        <taxon>Multicrustacea</taxon>
        <taxon>Malacostraca</taxon>
        <taxon>Eumalacostraca</taxon>
        <taxon>Eucarida</taxon>
        <taxon>Decapoda</taxon>
        <taxon>Pleocyemata</taxon>
        <taxon>Caridea</taxon>
        <taxon>Atyoidea</taxon>
        <taxon>Atyidae</taxon>
        <taxon>Halocaridina</taxon>
    </lineage>
</organism>
<evidence type="ECO:0000256" key="5">
    <source>
        <dbReference type="SAM" id="Phobius"/>
    </source>
</evidence>
<evidence type="ECO:0000259" key="6">
    <source>
        <dbReference type="PROSITE" id="PS50850"/>
    </source>
</evidence>
<feature type="transmembrane region" description="Helical" evidence="5">
    <location>
        <begin position="194"/>
        <end position="214"/>
    </location>
</feature>
<dbReference type="InterPro" id="IPR005828">
    <property type="entry name" value="MFS_sugar_transport-like"/>
</dbReference>
<keyword evidence="4 5" id="KW-0472">Membrane</keyword>
<dbReference type="PRINTS" id="PR00171">
    <property type="entry name" value="SUGRTRNSPORT"/>
</dbReference>
<comment type="subcellular location">
    <subcellularLocation>
        <location evidence="1">Membrane</location>
        <topology evidence="1">Multi-pass membrane protein</topology>
    </subcellularLocation>
</comment>
<gene>
    <name evidence="7" type="ORF">SK128_004718</name>
</gene>
<dbReference type="GO" id="GO:0016020">
    <property type="term" value="C:membrane"/>
    <property type="evidence" value="ECO:0007669"/>
    <property type="project" value="UniProtKB-SubCell"/>
</dbReference>
<accession>A0AAN8WP80</accession>
<reference evidence="7 8" key="1">
    <citation type="submission" date="2023-11" db="EMBL/GenBank/DDBJ databases">
        <title>Halocaridina rubra genome assembly.</title>
        <authorList>
            <person name="Smith C."/>
        </authorList>
    </citation>
    <scope>NUCLEOTIDE SEQUENCE [LARGE SCALE GENOMIC DNA]</scope>
    <source>
        <strain evidence="7">EP-1</strain>
        <tissue evidence="7">Whole</tissue>
    </source>
</reference>
<feature type="domain" description="Major facilitator superfamily (MFS) profile" evidence="6">
    <location>
        <begin position="1"/>
        <end position="249"/>
    </location>
</feature>
<dbReference type="Pfam" id="PF00083">
    <property type="entry name" value="Sugar_tr"/>
    <property type="match status" value="1"/>
</dbReference>
<feature type="transmembrane region" description="Helical" evidence="5">
    <location>
        <begin position="122"/>
        <end position="144"/>
    </location>
</feature>
<evidence type="ECO:0000256" key="4">
    <source>
        <dbReference type="ARBA" id="ARBA00023136"/>
    </source>
</evidence>
<name>A0AAN8WP80_HALRR</name>
<dbReference type="Proteomes" id="UP001381693">
    <property type="component" value="Unassembled WGS sequence"/>
</dbReference>
<protein>
    <recommendedName>
        <fullName evidence="6">Major facilitator superfamily (MFS) profile domain-containing protein</fullName>
    </recommendedName>
</protein>
<evidence type="ECO:0000256" key="2">
    <source>
        <dbReference type="ARBA" id="ARBA00022692"/>
    </source>
</evidence>
<sequence length="277" mass="30604">MIIRGKTILSTLLNRWFRGKEYDCESELQAAKENIQELQAQGKAGIKVLNRPYILRPLLISLGLMFFQQLCGVNAILFNANTIFRDSGSSLGDNASSVIVAATQSISTLCASIIMDKAGRRILLLFSSAVMTVSLVAVGAYFFVKEKNEEYATGTLGWLPLTGLVVFMIAFSIAYGPIPWLMMGELFPRDAREIAGSIASSTNWGLSFIVTLGFGPLQDVIGSYSVYWIFASVCVLSFFFCLYYVPETKGRTLEEITQLFVGPSTSLLNDDIENKFR</sequence>
<feature type="transmembrane region" description="Helical" evidence="5">
    <location>
        <begin position="156"/>
        <end position="182"/>
    </location>
</feature>
<dbReference type="PROSITE" id="PS00216">
    <property type="entry name" value="SUGAR_TRANSPORT_1"/>
    <property type="match status" value="1"/>
</dbReference>
<dbReference type="InterPro" id="IPR050549">
    <property type="entry name" value="MFS_Trehalose_Transporter"/>
</dbReference>
<dbReference type="PROSITE" id="PS50850">
    <property type="entry name" value="MFS"/>
    <property type="match status" value="1"/>
</dbReference>
<dbReference type="SUPFAM" id="SSF103473">
    <property type="entry name" value="MFS general substrate transporter"/>
    <property type="match status" value="1"/>
</dbReference>
<dbReference type="Gene3D" id="1.20.1250.20">
    <property type="entry name" value="MFS general substrate transporter like domains"/>
    <property type="match status" value="1"/>
</dbReference>
<keyword evidence="3 5" id="KW-1133">Transmembrane helix</keyword>
<feature type="transmembrane region" description="Helical" evidence="5">
    <location>
        <begin position="226"/>
        <end position="245"/>
    </location>
</feature>
<dbReference type="InterPro" id="IPR005829">
    <property type="entry name" value="Sugar_transporter_CS"/>
</dbReference>
<proteinExistence type="predicted"/>
<dbReference type="PANTHER" id="PTHR48021">
    <property type="match status" value="1"/>
</dbReference>
<feature type="transmembrane region" description="Helical" evidence="5">
    <location>
        <begin position="97"/>
        <end position="115"/>
    </location>
</feature>
<feature type="transmembrane region" description="Helical" evidence="5">
    <location>
        <begin position="53"/>
        <end position="77"/>
    </location>
</feature>